<evidence type="ECO:0000313" key="5">
    <source>
        <dbReference type="Proteomes" id="UP001444071"/>
    </source>
</evidence>
<gene>
    <name evidence="4" type="ORF">XENORESO_016589</name>
</gene>
<evidence type="ECO:0000313" key="4">
    <source>
        <dbReference type="EMBL" id="MEQ2259714.1"/>
    </source>
</evidence>
<dbReference type="Proteomes" id="UP001444071">
    <property type="component" value="Unassembled WGS sequence"/>
</dbReference>
<dbReference type="PANTHER" id="PTHR24201:SF16">
    <property type="entry name" value="ANKYRIN-1-LIKE-RELATED"/>
    <property type="match status" value="1"/>
</dbReference>
<reference evidence="4 5" key="1">
    <citation type="submission" date="2021-06" db="EMBL/GenBank/DDBJ databases">
        <authorList>
            <person name="Palmer J.M."/>
        </authorList>
    </citation>
    <scope>NUCLEOTIDE SEQUENCE [LARGE SCALE GENOMIC DNA]</scope>
    <source>
        <strain evidence="4 5">XR_2019</strain>
        <tissue evidence="4">Muscle</tissue>
    </source>
</reference>
<organism evidence="4 5">
    <name type="scientific">Xenotaenia resolanae</name>
    <dbReference type="NCBI Taxonomy" id="208358"/>
    <lineage>
        <taxon>Eukaryota</taxon>
        <taxon>Metazoa</taxon>
        <taxon>Chordata</taxon>
        <taxon>Craniata</taxon>
        <taxon>Vertebrata</taxon>
        <taxon>Euteleostomi</taxon>
        <taxon>Actinopterygii</taxon>
        <taxon>Neopterygii</taxon>
        <taxon>Teleostei</taxon>
        <taxon>Neoteleostei</taxon>
        <taxon>Acanthomorphata</taxon>
        <taxon>Ovalentaria</taxon>
        <taxon>Atherinomorphae</taxon>
        <taxon>Cyprinodontiformes</taxon>
        <taxon>Goodeidae</taxon>
        <taxon>Xenotaenia</taxon>
    </lineage>
</organism>
<proteinExistence type="predicted"/>
<dbReference type="InterPro" id="IPR002110">
    <property type="entry name" value="Ankyrin_rpt"/>
</dbReference>
<evidence type="ECO:0000256" key="3">
    <source>
        <dbReference type="PROSITE-ProRule" id="PRU00023"/>
    </source>
</evidence>
<dbReference type="PROSITE" id="PS50088">
    <property type="entry name" value="ANK_REPEAT"/>
    <property type="match status" value="2"/>
</dbReference>
<dbReference type="PANTHER" id="PTHR24201">
    <property type="entry name" value="ANK_REP_REGION DOMAIN-CONTAINING PROTEIN"/>
    <property type="match status" value="1"/>
</dbReference>
<feature type="repeat" description="ANK" evidence="3">
    <location>
        <begin position="60"/>
        <end position="92"/>
    </location>
</feature>
<sequence length="99" mass="11256">MEAAKRNDLKTMKYLGKSLNVNTKNVHNRTALHYAVAGKHKEATQFLLQRRVKVDQKDKYGMAAIHLAAWFGSLEMLKLLVQAGAEQKAENEVNNYEIL</sequence>
<name>A0ABV0VR49_9TELE</name>
<dbReference type="SUPFAM" id="SSF48403">
    <property type="entry name" value="Ankyrin repeat"/>
    <property type="match status" value="1"/>
</dbReference>
<protein>
    <submittedName>
        <fullName evidence="4">Uncharacterized protein</fullName>
    </submittedName>
</protein>
<keyword evidence="2 3" id="KW-0040">ANK repeat</keyword>
<keyword evidence="5" id="KW-1185">Reference proteome</keyword>
<dbReference type="InterPro" id="IPR036770">
    <property type="entry name" value="Ankyrin_rpt-contain_sf"/>
</dbReference>
<dbReference type="Gene3D" id="1.25.40.20">
    <property type="entry name" value="Ankyrin repeat-containing domain"/>
    <property type="match status" value="1"/>
</dbReference>
<evidence type="ECO:0000256" key="2">
    <source>
        <dbReference type="ARBA" id="ARBA00023043"/>
    </source>
</evidence>
<dbReference type="Pfam" id="PF12796">
    <property type="entry name" value="Ank_2"/>
    <property type="match status" value="1"/>
</dbReference>
<dbReference type="PROSITE" id="PS50297">
    <property type="entry name" value="ANK_REP_REGION"/>
    <property type="match status" value="2"/>
</dbReference>
<dbReference type="SMART" id="SM00248">
    <property type="entry name" value="ANK"/>
    <property type="match status" value="2"/>
</dbReference>
<evidence type="ECO:0000256" key="1">
    <source>
        <dbReference type="ARBA" id="ARBA00022737"/>
    </source>
</evidence>
<feature type="repeat" description="ANK" evidence="3">
    <location>
        <begin position="27"/>
        <end position="59"/>
    </location>
</feature>
<accession>A0ABV0VR49</accession>
<dbReference type="InterPro" id="IPR050776">
    <property type="entry name" value="Ank_Repeat/CDKN_Inhibitor"/>
</dbReference>
<comment type="caution">
    <text evidence="4">The sequence shown here is derived from an EMBL/GenBank/DDBJ whole genome shotgun (WGS) entry which is preliminary data.</text>
</comment>
<keyword evidence="1" id="KW-0677">Repeat</keyword>
<dbReference type="EMBL" id="JAHRIM010005511">
    <property type="protein sequence ID" value="MEQ2259714.1"/>
    <property type="molecule type" value="Genomic_DNA"/>
</dbReference>